<keyword evidence="2" id="KW-1185">Reference proteome</keyword>
<sequence>MHPPKAFDDKSYRCSVFISISQTLHYQSPNAEAQETELSLYFLDFASKTALQVVENIAYAEPLMWTMSHETVKFPAISSLCQALFYSLLELYDSVLWLFWPVDSSQG</sequence>
<reference evidence="1 2" key="1">
    <citation type="submission" date="2023-05" db="EMBL/GenBank/DDBJ databases">
        <title>B98-5 Cell Line De Novo Hybrid Assembly: An Optical Mapping Approach.</title>
        <authorList>
            <person name="Kananen K."/>
            <person name="Auerbach J.A."/>
            <person name="Kautto E."/>
            <person name="Blachly J.S."/>
        </authorList>
    </citation>
    <scope>NUCLEOTIDE SEQUENCE [LARGE SCALE GENOMIC DNA]</scope>
    <source>
        <strain evidence="1">B95-8</strain>
        <tissue evidence="1">Cell line</tissue>
    </source>
</reference>
<protein>
    <submittedName>
        <fullName evidence="1">Uncharacterized protein</fullName>
    </submittedName>
</protein>
<name>A0ABQ9VVQ8_SAGOE</name>
<dbReference type="EMBL" id="JASSZA010000004">
    <property type="protein sequence ID" value="KAK2113226.1"/>
    <property type="molecule type" value="Genomic_DNA"/>
</dbReference>
<gene>
    <name evidence="1" type="ORF">P7K49_007492</name>
</gene>
<evidence type="ECO:0000313" key="2">
    <source>
        <dbReference type="Proteomes" id="UP001266305"/>
    </source>
</evidence>
<organism evidence="1 2">
    <name type="scientific">Saguinus oedipus</name>
    <name type="common">Cotton-top tamarin</name>
    <name type="synonym">Oedipomidas oedipus</name>
    <dbReference type="NCBI Taxonomy" id="9490"/>
    <lineage>
        <taxon>Eukaryota</taxon>
        <taxon>Metazoa</taxon>
        <taxon>Chordata</taxon>
        <taxon>Craniata</taxon>
        <taxon>Vertebrata</taxon>
        <taxon>Euteleostomi</taxon>
        <taxon>Mammalia</taxon>
        <taxon>Eutheria</taxon>
        <taxon>Euarchontoglires</taxon>
        <taxon>Primates</taxon>
        <taxon>Haplorrhini</taxon>
        <taxon>Platyrrhini</taxon>
        <taxon>Cebidae</taxon>
        <taxon>Callitrichinae</taxon>
        <taxon>Saguinus</taxon>
    </lineage>
</organism>
<proteinExistence type="predicted"/>
<accession>A0ABQ9VVQ8</accession>
<comment type="caution">
    <text evidence="1">The sequence shown here is derived from an EMBL/GenBank/DDBJ whole genome shotgun (WGS) entry which is preliminary data.</text>
</comment>
<dbReference type="Proteomes" id="UP001266305">
    <property type="component" value="Unassembled WGS sequence"/>
</dbReference>
<evidence type="ECO:0000313" key="1">
    <source>
        <dbReference type="EMBL" id="KAK2113226.1"/>
    </source>
</evidence>